<dbReference type="SUPFAM" id="SSF56219">
    <property type="entry name" value="DNase I-like"/>
    <property type="match status" value="1"/>
</dbReference>
<reference evidence="16" key="1">
    <citation type="submission" date="2023-10" db="EMBL/GenBank/DDBJ databases">
        <authorList>
            <person name="Noh H."/>
        </authorList>
    </citation>
    <scope>NUCLEOTIDE SEQUENCE</scope>
    <source>
        <strain evidence="16">DUCC4014</strain>
    </source>
</reference>
<keyword evidence="10 14" id="KW-1133">Transmembrane helix</keyword>
<keyword evidence="7" id="KW-0378">Hydrolase</keyword>
<sequence length="466" mass="50629">MSDSNSSELKILSLNVWGLAFISKLRAPRFAAIANYLRESDYDVVCLQEIWIHEEFVQFRDDVQGVLPYSRFYHTGALGSGLAVFSRLPFLEAHALPYNLSGRPSEVIAGDFFVNKAAARAVLDHPTLGPIEVWDTHMHAAGEGGPETRQTHRITQAWQLATEVRGSAARGHWVFVMGDFNSQPFSLPISLLRTYGGLTDSFLETHPHANDPAPVGLQAAQALTTLGVTCDSPLNSWSHGKPIPAGIAAQGGKRLDYIFYRGPTGAHRVHCAESKVVLDSLVPGENFSYSDHFGLTSTFKIDAAAPEGEGSAGPRGHDEPMTPKTHYSATAPLLSLDAEDSHVPPSPTSAYELARAHSSGATASAIRAAVTNIKAYTREAASYGTKLTLLVPLAIVIALGLTIGSAWQPKPWIQPIFTLVAFVVGAAGATFLYIGWLWTRWERGYLDEFVSEMELELAVLHRRGED</sequence>
<keyword evidence="17" id="KW-1185">Reference proteome</keyword>
<evidence type="ECO:0000256" key="4">
    <source>
        <dbReference type="ARBA" id="ARBA00006335"/>
    </source>
</evidence>
<dbReference type="AlphaFoldDB" id="A0AAF0YHD5"/>
<keyword evidence="5 14" id="KW-0812">Transmembrane</keyword>
<dbReference type="Gene3D" id="3.60.10.10">
    <property type="entry name" value="Endonuclease/exonuclease/phosphatase"/>
    <property type="match status" value="1"/>
</dbReference>
<keyword evidence="6" id="KW-0479">Metal-binding</keyword>
<dbReference type="GO" id="GO:0006665">
    <property type="term" value="P:sphingolipid metabolic process"/>
    <property type="evidence" value="ECO:0007669"/>
    <property type="project" value="UniProtKB-KW"/>
</dbReference>
<evidence type="ECO:0000256" key="1">
    <source>
        <dbReference type="ARBA" id="ARBA00004141"/>
    </source>
</evidence>
<dbReference type="PANTHER" id="PTHR16320">
    <property type="entry name" value="SPHINGOMYELINASE FAMILY MEMBER"/>
    <property type="match status" value="1"/>
</dbReference>
<dbReference type="GO" id="GO:0016020">
    <property type="term" value="C:membrane"/>
    <property type="evidence" value="ECO:0007669"/>
    <property type="project" value="UniProtKB-SubCell"/>
</dbReference>
<evidence type="ECO:0000256" key="7">
    <source>
        <dbReference type="ARBA" id="ARBA00022801"/>
    </source>
</evidence>
<evidence type="ECO:0000313" key="17">
    <source>
        <dbReference type="Proteomes" id="UP000827549"/>
    </source>
</evidence>
<dbReference type="GO" id="GO:0004767">
    <property type="term" value="F:sphingomyelin phosphodiesterase activity"/>
    <property type="evidence" value="ECO:0007669"/>
    <property type="project" value="InterPro"/>
</dbReference>
<feature type="compositionally biased region" description="Low complexity" evidence="13">
    <location>
        <begin position="305"/>
        <end position="314"/>
    </location>
</feature>
<comment type="pathway">
    <text evidence="2">Lipid metabolism; sphingolipid metabolism.</text>
</comment>
<feature type="transmembrane region" description="Helical" evidence="14">
    <location>
        <begin position="387"/>
        <end position="407"/>
    </location>
</feature>
<dbReference type="InterPro" id="IPR005135">
    <property type="entry name" value="Endo/exonuclease/phosphatase"/>
</dbReference>
<gene>
    <name evidence="16" type="primary">css1</name>
    <name evidence="16" type="ORF">LOC62_06G008659</name>
</gene>
<dbReference type="InterPro" id="IPR036691">
    <property type="entry name" value="Endo/exonu/phosph_ase_sf"/>
</dbReference>
<dbReference type="GeneID" id="87811823"/>
<dbReference type="GO" id="GO:0046872">
    <property type="term" value="F:metal ion binding"/>
    <property type="evidence" value="ECO:0007669"/>
    <property type="project" value="UniProtKB-KW"/>
</dbReference>
<comment type="similarity">
    <text evidence="4">Belongs to the neutral sphingomyelinase family.</text>
</comment>
<evidence type="ECO:0000256" key="6">
    <source>
        <dbReference type="ARBA" id="ARBA00022723"/>
    </source>
</evidence>
<evidence type="ECO:0000256" key="2">
    <source>
        <dbReference type="ARBA" id="ARBA00004760"/>
    </source>
</evidence>
<evidence type="ECO:0000256" key="11">
    <source>
        <dbReference type="ARBA" id="ARBA00023098"/>
    </source>
</evidence>
<dbReference type="RefSeq" id="XP_062631185.1">
    <property type="nucleotide sequence ID" value="XM_062775201.1"/>
</dbReference>
<organism evidence="16 17">
    <name type="scientific">Vanrija pseudolonga</name>
    <dbReference type="NCBI Taxonomy" id="143232"/>
    <lineage>
        <taxon>Eukaryota</taxon>
        <taxon>Fungi</taxon>
        <taxon>Dikarya</taxon>
        <taxon>Basidiomycota</taxon>
        <taxon>Agaricomycotina</taxon>
        <taxon>Tremellomycetes</taxon>
        <taxon>Trichosporonales</taxon>
        <taxon>Trichosporonaceae</taxon>
        <taxon>Vanrija</taxon>
    </lineage>
</organism>
<comment type="pathway">
    <text evidence="3">Sphingolipid metabolism.</text>
</comment>
<name>A0AAF0YHD5_9TREE</name>
<feature type="transmembrane region" description="Helical" evidence="14">
    <location>
        <begin position="413"/>
        <end position="438"/>
    </location>
</feature>
<evidence type="ECO:0000256" key="10">
    <source>
        <dbReference type="ARBA" id="ARBA00022989"/>
    </source>
</evidence>
<proteinExistence type="inferred from homology"/>
<feature type="domain" description="Endonuclease/exonuclease/phosphatase" evidence="15">
    <location>
        <begin position="12"/>
        <end position="292"/>
    </location>
</feature>
<dbReference type="Pfam" id="PF03372">
    <property type="entry name" value="Exo_endo_phos"/>
    <property type="match status" value="1"/>
</dbReference>
<evidence type="ECO:0000256" key="13">
    <source>
        <dbReference type="SAM" id="MobiDB-lite"/>
    </source>
</evidence>
<comment type="subcellular location">
    <subcellularLocation>
        <location evidence="1">Membrane</location>
        <topology evidence="1">Multi-pass membrane protein</topology>
    </subcellularLocation>
</comment>
<dbReference type="PANTHER" id="PTHR16320:SF24">
    <property type="entry name" value="PHOSPHODIESTERASE, PUTATIVE-RELATED"/>
    <property type="match status" value="1"/>
</dbReference>
<dbReference type="Proteomes" id="UP000827549">
    <property type="component" value="Chromosome 6"/>
</dbReference>
<keyword evidence="11" id="KW-0443">Lipid metabolism</keyword>
<protein>
    <submittedName>
        <fullName evidence="16">Inositol phosphosphingolipids phospholipase C</fullName>
    </submittedName>
</protein>
<feature type="region of interest" description="Disordered" evidence="13">
    <location>
        <begin position="305"/>
        <end position="324"/>
    </location>
</feature>
<evidence type="ECO:0000256" key="3">
    <source>
        <dbReference type="ARBA" id="ARBA00004991"/>
    </source>
</evidence>
<evidence type="ECO:0000256" key="8">
    <source>
        <dbReference type="ARBA" id="ARBA00022842"/>
    </source>
</evidence>
<keyword evidence="8" id="KW-0460">Magnesium</keyword>
<keyword evidence="12 14" id="KW-0472">Membrane</keyword>
<evidence type="ECO:0000256" key="14">
    <source>
        <dbReference type="SAM" id="Phobius"/>
    </source>
</evidence>
<evidence type="ECO:0000313" key="16">
    <source>
        <dbReference type="EMBL" id="WOO85159.1"/>
    </source>
</evidence>
<evidence type="ECO:0000256" key="5">
    <source>
        <dbReference type="ARBA" id="ARBA00022692"/>
    </source>
</evidence>
<dbReference type="InterPro" id="IPR038772">
    <property type="entry name" value="Sph/SMPD2-like"/>
</dbReference>
<evidence type="ECO:0000256" key="12">
    <source>
        <dbReference type="ARBA" id="ARBA00023136"/>
    </source>
</evidence>
<dbReference type="EMBL" id="CP086719">
    <property type="protein sequence ID" value="WOO85159.1"/>
    <property type="molecule type" value="Genomic_DNA"/>
</dbReference>
<keyword evidence="9" id="KW-0746">Sphingolipid metabolism</keyword>
<evidence type="ECO:0000259" key="15">
    <source>
        <dbReference type="Pfam" id="PF03372"/>
    </source>
</evidence>
<evidence type="ECO:0000256" key="9">
    <source>
        <dbReference type="ARBA" id="ARBA00022919"/>
    </source>
</evidence>
<accession>A0AAF0YHD5</accession>